<evidence type="ECO:0000313" key="3">
    <source>
        <dbReference type="EMBL" id="MBA8955151.1"/>
    </source>
</evidence>
<name>A0A7W3QQ07_ACTNM</name>
<reference evidence="3 4" key="1">
    <citation type="submission" date="2020-08" db="EMBL/GenBank/DDBJ databases">
        <title>Genomic Encyclopedia of Type Strains, Phase IV (KMG-IV): sequencing the most valuable type-strain genomes for metagenomic binning, comparative biology and taxonomic classification.</title>
        <authorList>
            <person name="Goeker M."/>
        </authorList>
    </citation>
    <scope>NUCLEOTIDE SEQUENCE [LARGE SCALE GENOMIC DNA]</scope>
    <source>
        <strain evidence="3 4">DSM 44197</strain>
    </source>
</reference>
<dbReference type="AlphaFoldDB" id="A0A7W3QQ07"/>
<feature type="region of interest" description="Disordered" evidence="1">
    <location>
        <begin position="75"/>
        <end position="95"/>
    </location>
</feature>
<comment type="caution">
    <text evidence="3">The sequence shown here is derived from an EMBL/GenBank/DDBJ whole genome shotgun (WGS) entry which is preliminary data.</text>
</comment>
<evidence type="ECO:0000256" key="1">
    <source>
        <dbReference type="SAM" id="MobiDB-lite"/>
    </source>
</evidence>
<protein>
    <submittedName>
        <fullName evidence="3">Putative RNA-binding Zn ribbon-like protein</fullName>
    </submittedName>
</protein>
<dbReference type="Gene3D" id="1.10.3300.10">
    <property type="entry name" value="Jann2411-like domain"/>
    <property type="match status" value="1"/>
</dbReference>
<accession>A0A7W3QQ07</accession>
<keyword evidence="4" id="KW-1185">Reference proteome</keyword>
<dbReference type="PANTHER" id="PTHR35525:SF3">
    <property type="entry name" value="BLL6575 PROTEIN"/>
    <property type="match status" value="1"/>
</dbReference>
<dbReference type="Pfam" id="PF07336">
    <property type="entry name" value="ABATE"/>
    <property type="match status" value="1"/>
</dbReference>
<dbReference type="SUPFAM" id="SSF160904">
    <property type="entry name" value="Jann2411-like"/>
    <property type="match status" value="1"/>
</dbReference>
<dbReference type="Proteomes" id="UP000572680">
    <property type="component" value="Unassembled WGS sequence"/>
</dbReference>
<sequence length="178" mass="19119">MDFTFVSGNLGLDLAGTVGQRRNERVEMLASPRDLGRWVVAAGLLDTPPAVTGDDLRHAVALREAIYRLATAARRGEPLPGPDRERLNAAAAPPPTGVTLAADGLERTGDLSAALSSAARAAIELLGGPLRDLIRECEAAPCTRLYVDASHRRTRRWCDMRGCGNRAKAAAFRARHQQ</sequence>
<dbReference type="Pfam" id="PF11706">
    <property type="entry name" value="zf-CGNR"/>
    <property type="match status" value="1"/>
</dbReference>
<feature type="compositionally biased region" description="Basic and acidic residues" evidence="1">
    <location>
        <begin position="75"/>
        <end position="87"/>
    </location>
</feature>
<dbReference type="RefSeq" id="WP_182847178.1">
    <property type="nucleotide sequence ID" value="NZ_BAAALP010000040.1"/>
</dbReference>
<gene>
    <name evidence="3" type="ORF">HNR61_006825</name>
</gene>
<dbReference type="EMBL" id="JACJIA010000011">
    <property type="protein sequence ID" value="MBA8955151.1"/>
    <property type="molecule type" value="Genomic_DNA"/>
</dbReference>
<proteinExistence type="predicted"/>
<dbReference type="InterPro" id="IPR010852">
    <property type="entry name" value="ABATE"/>
</dbReference>
<evidence type="ECO:0000313" key="4">
    <source>
        <dbReference type="Proteomes" id="UP000572680"/>
    </source>
</evidence>
<evidence type="ECO:0000259" key="2">
    <source>
        <dbReference type="Pfam" id="PF11706"/>
    </source>
</evidence>
<dbReference type="InterPro" id="IPR021005">
    <property type="entry name" value="Znf_CGNR"/>
</dbReference>
<organism evidence="3 4">
    <name type="scientific">Actinomadura namibiensis</name>
    <dbReference type="NCBI Taxonomy" id="182080"/>
    <lineage>
        <taxon>Bacteria</taxon>
        <taxon>Bacillati</taxon>
        <taxon>Actinomycetota</taxon>
        <taxon>Actinomycetes</taxon>
        <taxon>Streptosporangiales</taxon>
        <taxon>Thermomonosporaceae</taxon>
        <taxon>Actinomadura</taxon>
    </lineage>
</organism>
<dbReference type="InterPro" id="IPR023286">
    <property type="entry name" value="ABATE_dom_sf"/>
</dbReference>
<feature type="domain" description="Zinc finger CGNR" evidence="2">
    <location>
        <begin position="134"/>
        <end position="176"/>
    </location>
</feature>
<dbReference type="PANTHER" id="PTHR35525">
    <property type="entry name" value="BLL6575 PROTEIN"/>
    <property type="match status" value="1"/>
</dbReference>